<feature type="binding site" evidence="5">
    <location>
        <position position="31"/>
    </location>
    <ligand>
        <name>AMP</name>
        <dbReference type="ChEBI" id="CHEBI:456215"/>
    </ligand>
</feature>
<dbReference type="PRINTS" id="PR00094">
    <property type="entry name" value="ADENYLTKNASE"/>
</dbReference>
<feature type="binding site" evidence="5">
    <location>
        <begin position="10"/>
        <end position="15"/>
    </location>
    <ligand>
        <name>ATP</name>
        <dbReference type="ChEBI" id="CHEBI:30616"/>
    </ligand>
</feature>
<feature type="binding site" evidence="5">
    <location>
        <begin position="134"/>
        <end position="135"/>
    </location>
    <ligand>
        <name>ATP</name>
        <dbReference type="ChEBI" id="CHEBI:30616"/>
    </ligand>
</feature>
<sequence length="214" mass="22795">MRVVLLGPPGSGKGTHGKRLSESLGVPLVATGDILRQAIAEGTALGKSAQEQVKSGRLVPDETVLGLIETRLGRRDAQRGFILDGFPRTVAQAEGLKGLLGEGPLDRVLNLVVPTEVVVNRLKDRWLCANCGAIYNTSTARPKVAGRCDVCGGALTQRADDEPETVRKRLEVYARETAPLVAYYEREGVLRNVDASGPAADVYAAIQRIIGKAA</sequence>
<keyword evidence="5" id="KW-0963">Cytoplasm</keyword>
<feature type="region of interest" description="LID" evidence="5">
    <location>
        <begin position="124"/>
        <end position="161"/>
    </location>
</feature>
<dbReference type="InterPro" id="IPR033690">
    <property type="entry name" value="Adenylat_kinase_CS"/>
</dbReference>
<feature type="region of interest" description="NMP" evidence="5">
    <location>
        <begin position="30"/>
        <end position="59"/>
    </location>
</feature>
<gene>
    <name evidence="5" type="primary">adk</name>
    <name evidence="9" type="ORF">E6K76_11425</name>
</gene>
<dbReference type="SUPFAM" id="SSF57774">
    <property type="entry name" value="Microbial and mitochondrial ADK, insert 'zinc finger' domain"/>
    <property type="match status" value="1"/>
</dbReference>
<dbReference type="NCBIfam" id="TIGR01351">
    <property type="entry name" value="adk"/>
    <property type="match status" value="1"/>
</dbReference>
<feature type="binding site" evidence="5">
    <location>
        <position position="92"/>
    </location>
    <ligand>
        <name>AMP</name>
        <dbReference type="ChEBI" id="CHEBI:456215"/>
    </ligand>
</feature>
<dbReference type="NCBIfam" id="NF001380">
    <property type="entry name" value="PRK00279.1-2"/>
    <property type="match status" value="1"/>
</dbReference>
<feature type="binding site" evidence="5">
    <location>
        <position position="125"/>
    </location>
    <ligand>
        <name>ATP</name>
        <dbReference type="ChEBI" id="CHEBI:30616"/>
    </ligand>
</feature>
<dbReference type="InterPro" id="IPR007862">
    <property type="entry name" value="Adenylate_kinase_lid-dom"/>
</dbReference>
<keyword evidence="2 5" id="KW-0545">Nucleotide biosynthesis</keyword>
<comment type="catalytic activity">
    <reaction evidence="5 7">
        <text>AMP + ATP = 2 ADP</text>
        <dbReference type="Rhea" id="RHEA:12973"/>
        <dbReference type="ChEBI" id="CHEBI:30616"/>
        <dbReference type="ChEBI" id="CHEBI:456215"/>
        <dbReference type="ChEBI" id="CHEBI:456216"/>
        <dbReference type="EC" id="2.7.4.3"/>
    </reaction>
</comment>
<proteinExistence type="inferred from homology"/>
<reference evidence="9 10" key="1">
    <citation type="journal article" date="2019" name="Nat. Microbiol.">
        <title>Mediterranean grassland soil C-N compound turnover is dependent on rainfall and depth, and is mediated by genomically divergent microorganisms.</title>
        <authorList>
            <person name="Diamond S."/>
            <person name="Andeer P.F."/>
            <person name="Li Z."/>
            <person name="Crits-Christoph A."/>
            <person name="Burstein D."/>
            <person name="Anantharaman K."/>
            <person name="Lane K.R."/>
            <person name="Thomas B.C."/>
            <person name="Pan C."/>
            <person name="Northen T.R."/>
            <person name="Banfield J.F."/>
        </authorList>
    </citation>
    <scope>NUCLEOTIDE SEQUENCE [LARGE SCALE GENOMIC DNA]</scope>
    <source>
        <strain evidence="9">WS_6</strain>
    </source>
</reference>
<evidence type="ECO:0000256" key="7">
    <source>
        <dbReference type="RuleBase" id="RU003331"/>
    </source>
</evidence>
<feature type="binding site" evidence="5">
    <location>
        <position position="169"/>
    </location>
    <ligand>
        <name>AMP</name>
        <dbReference type="ChEBI" id="CHEBI:456215"/>
    </ligand>
</feature>
<feature type="binding site" evidence="5">
    <location>
        <position position="36"/>
    </location>
    <ligand>
        <name>AMP</name>
        <dbReference type="ChEBI" id="CHEBI:456215"/>
    </ligand>
</feature>
<feature type="binding site" evidence="5">
    <location>
        <position position="197"/>
    </location>
    <ligand>
        <name>ATP</name>
        <dbReference type="ChEBI" id="CHEBI:30616"/>
    </ligand>
</feature>
<comment type="subunit">
    <text evidence="5 7">Monomer.</text>
</comment>
<comment type="function">
    <text evidence="5">Catalyzes the reversible transfer of the terminal phosphate group between ATP and AMP. Plays an important role in cellular energy homeostasis and in adenine nucleotide metabolism.</text>
</comment>
<dbReference type="GO" id="GO:0005524">
    <property type="term" value="F:ATP binding"/>
    <property type="evidence" value="ECO:0007669"/>
    <property type="project" value="UniProtKB-UniRule"/>
</dbReference>
<dbReference type="NCBIfam" id="NF001381">
    <property type="entry name" value="PRK00279.1-3"/>
    <property type="match status" value="1"/>
</dbReference>
<dbReference type="HAMAP" id="MF_00235">
    <property type="entry name" value="Adenylate_kinase_Adk"/>
    <property type="match status" value="1"/>
</dbReference>
<evidence type="ECO:0000256" key="4">
    <source>
        <dbReference type="ARBA" id="ARBA00022777"/>
    </source>
</evidence>
<dbReference type="PANTHER" id="PTHR23359">
    <property type="entry name" value="NUCLEOTIDE KINASE"/>
    <property type="match status" value="1"/>
</dbReference>
<keyword evidence="5" id="KW-0862">Zinc</keyword>
<feature type="binding site" evidence="5">
    <location>
        <position position="128"/>
    </location>
    <ligand>
        <name>Zn(2+)</name>
        <dbReference type="ChEBI" id="CHEBI:29105"/>
        <note>structural</note>
    </ligand>
</feature>
<dbReference type="GO" id="GO:0044209">
    <property type="term" value="P:AMP salvage"/>
    <property type="evidence" value="ECO:0007669"/>
    <property type="project" value="UniProtKB-UniRule"/>
</dbReference>
<dbReference type="InterPro" id="IPR027417">
    <property type="entry name" value="P-loop_NTPase"/>
</dbReference>
<keyword evidence="5 7" id="KW-0067">ATP-binding</keyword>
<comment type="similarity">
    <text evidence="5 6">Belongs to the adenylate kinase family.</text>
</comment>
<keyword evidence="3 5" id="KW-0547">Nucleotide-binding</keyword>
<dbReference type="UniPathway" id="UPA00588">
    <property type="reaction ID" value="UER00649"/>
</dbReference>
<dbReference type="Proteomes" id="UP000316852">
    <property type="component" value="Unassembled WGS sequence"/>
</dbReference>
<feature type="binding site" evidence="5">
    <location>
        <position position="158"/>
    </location>
    <ligand>
        <name>AMP</name>
        <dbReference type="ChEBI" id="CHEBI:456215"/>
    </ligand>
</feature>
<evidence type="ECO:0000256" key="2">
    <source>
        <dbReference type="ARBA" id="ARBA00022727"/>
    </source>
</evidence>
<dbReference type="Pfam" id="PF00406">
    <property type="entry name" value="ADK"/>
    <property type="match status" value="1"/>
</dbReference>
<protein>
    <recommendedName>
        <fullName evidence="5 7">Adenylate kinase</fullName>
        <shortName evidence="5">AK</shortName>
        <ecNumber evidence="5 7">2.7.4.3</ecNumber>
    </recommendedName>
    <alternativeName>
        <fullName evidence="5">ATP-AMP transphosphorylase</fullName>
    </alternativeName>
    <alternativeName>
        <fullName evidence="5">ATP:AMP phosphotransferase</fullName>
    </alternativeName>
    <alternativeName>
        <fullName evidence="5">Adenylate monophosphate kinase</fullName>
    </alternativeName>
</protein>
<dbReference type="EC" id="2.7.4.3" evidence="5 7"/>
<dbReference type="GO" id="GO:0005737">
    <property type="term" value="C:cytoplasm"/>
    <property type="evidence" value="ECO:0007669"/>
    <property type="project" value="UniProtKB-SubCell"/>
</dbReference>
<keyword evidence="5" id="KW-0479">Metal-binding</keyword>
<dbReference type="NCBIfam" id="NF011100">
    <property type="entry name" value="PRK14527.1"/>
    <property type="match status" value="1"/>
</dbReference>
<evidence type="ECO:0000256" key="3">
    <source>
        <dbReference type="ARBA" id="ARBA00022741"/>
    </source>
</evidence>
<comment type="domain">
    <text evidence="5">Consists of three domains, a large central CORE domain and two small peripheral domains, NMPbind and LID, which undergo movements during catalysis. The LID domain closes over the site of phosphoryl transfer upon ATP binding. Assembling and dissambling the active center during each catalytic cycle provides an effective means to prevent ATP hydrolysis. Some bacteria have evolved a zinc-coordinating structure that stabilizes the LID domain.</text>
</comment>
<dbReference type="Gene3D" id="3.40.50.300">
    <property type="entry name" value="P-loop containing nucleotide triphosphate hydrolases"/>
    <property type="match status" value="1"/>
</dbReference>
<dbReference type="InterPro" id="IPR036193">
    <property type="entry name" value="ADK_active_lid_dom_sf"/>
</dbReference>
<evidence type="ECO:0000313" key="9">
    <source>
        <dbReference type="EMBL" id="TMQ57041.1"/>
    </source>
</evidence>
<name>A0A538T078_UNCEI</name>
<dbReference type="EMBL" id="VBOW01000070">
    <property type="protein sequence ID" value="TMQ57041.1"/>
    <property type="molecule type" value="Genomic_DNA"/>
</dbReference>
<dbReference type="SUPFAM" id="SSF52540">
    <property type="entry name" value="P-loop containing nucleoside triphosphate hydrolases"/>
    <property type="match status" value="1"/>
</dbReference>
<dbReference type="Pfam" id="PF05191">
    <property type="entry name" value="ADK_lid"/>
    <property type="match status" value="1"/>
</dbReference>
<dbReference type="PROSITE" id="PS00113">
    <property type="entry name" value="ADENYLATE_KINASE"/>
    <property type="match status" value="1"/>
</dbReference>
<accession>A0A538T078</accession>
<comment type="subcellular location">
    <subcellularLocation>
        <location evidence="5 7">Cytoplasm</location>
    </subcellularLocation>
</comment>
<evidence type="ECO:0000256" key="1">
    <source>
        <dbReference type="ARBA" id="ARBA00022679"/>
    </source>
</evidence>
<keyword evidence="1 5" id="KW-0808">Transferase</keyword>
<comment type="pathway">
    <text evidence="5">Purine metabolism; AMP biosynthesis via salvage pathway; AMP from ADP: step 1/1.</text>
</comment>
<feature type="domain" description="Adenylate kinase active site lid" evidence="8">
    <location>
        <begin position="125"/>
        <end position="160"/>
    </location>
</feature>
<keyword evidence="4 5" id="KW-0418">Kinase</keyword>
<feature type="binding site" evidence="5">
    <location>
        <begin position="57"/>
        <end position="59"/>
    </location>
    <ligand>
        <name>AMP</name>
        <dbReference type="ChEBI" id="CHEBI:456215"/>
    </ligand>
</feature>
<evidence type="ECO:0000259" key="8">
    <source>
        <dbReference type="Pfam" id="PF05191"/>
    </source>
</evidence>
<dbReference type="AlphaFoldDB" id="A0A538T078"/>
<feature type="binding site" evidence="5">
    <location>
        <begin position="85"/>
        <end position="88"/>
    </location>
    <ligand>
        <name>AMP</name>
        <dbReference type="ChEBI" id="CHEBI:456215"/>
    </ligand>
</feature>
<dbReference type="CDD" id="cd01428">
    <property type="entry name" value="ADK"/>
    <property type="match status" value="1"/>
</dbReference>
<evidence type="ECO:0000313" key="10">
    <source>
        <dbReference type="Proteomes" id="UP000316852"/>
    </source>
</evidence>
<feature type="binding site" evidence="5">
    <location>
        <position position="151"/>
    </location>
    <ligand>
        <name>Zn(2+)</name>
        <dbReference type="ChEBI" id="CHEBI:29105"/>
        <note>structural</note>
    </ligand>
</feature>
<evidence type="ECO:0000256" key="6">
    <source>
        <dbReference type="RuleBase" id="RU003330"/>
    </source>
</evidence>
<dbReference type="GO" id="GO:0008270">
    <property type="term" value="F:zinc ion binding"/>
    <property type="evidence" value="ECO:0007669"/>
    <property type="project" value="UniProtKB-UniRule"/>
</dbReference>
<dbReference type="FunFam" id="3.40.50.300:FF:000106">
    <property type="entry name" value="Adenylate kinase mitochondrial"/>
    <property type="match status" value="1"/>
</dbReference>
<feature type="binding site" evidence="5">
    <location>
        <position position="131"/>
    </location>
    <ligand>
        <name>Zn(2+)</name>
        <dbReference type="ChEBI" id="CHEBI:29105"/>
        <note>structural</note>
    </ligand>
</feature>
<organism evidence="9 10">
    <name type="scientific">Eiseniibacteriota bacterium</name>
    <dbReference type="NCBI Taxonomy" id="2212470"/>
    <lineage>
        <taxon>Bacteria</taxon>
        <taxon>Candidatus Eiseniibacteriota</taxon>
    </lineage>
</organism>
<feature type="binding site" evidence="5">
    <location>
        <position position="148"/>
    </location>
    <ligand>
        <name>Zn(2+)</name>
        <dbReference type="ChEBI" id="CHEBI:29105"/>
        <note>structural</note>
    </ligand>
</feature>
<evidence type="ECO:0000256" key="5">
    <source>
        <dbReference type="HAMAP-Rule" id="MF_00235"/>
    </source>
</evidence>
<dbReference type="InterPro" id="IPR006259">
    <property type="entry name" value="Adenyl_kin_sub"/>
</dbReference>
<dbReference type="InterPro" id="IPR000850">
    <property type="entry name" value="Adenylat/UMP-CMP_kin"/>
</dbReference>
<comment type="caution">
    <text evidence="9">The sequence shown here is derived from an EMBL/GenBank/DDBJ whole genome shotgun (WGS) entry which is preliminary data.</text>
</comment>
<dbReference type="GO" id="GO:0004017">
    <property type="term" value="F:AMP kinase activity"/>
    <property type="evidence" value="ECO:0007669"/>
    <property type="project" value="UniProtKB-UniRule"/>
</dbReference>